<dbReference type="RefSeq" id="WP_019974754.1">
    <property type="nucleotide sequence ID" value="NZ_BJXC01000023.1"/>
</dbReference>
<organism evidence="1 2">
    <name type="scientific">Empedobacter brevis NBRC 14943 = ATCC 43319</name>
    <dbReference type="NCBI Taxonomy" id="1218108"/>
    <lineage>
        <taxon>Bacteria</taxon>
        <taxon>Pseudomonadati</taxon>
        <taxon>Bacteroidota</taxon>
        <taxon>Flavobacteriia</taxon>
        <taxon>Flavobacteriales</taxon>
        <taxon>Weeksellaceae</taxon>
        <taxon>Empedobacter</taxon>
    </lineage>
</organism>
<dbReference type="AlphaFoldDB" id="A0A511NK61"/>
<dbReference type="STRING" id="1218108.GCA_000382425_01253"/>
<dbReference type="Gene3D" id="3.40.50.450">
    <property type="match status" value="1"/>
</dbReference>
<keyword evidence="2" id="KW-1185">Reference proteome</keyword>
<accession>A0A511NK61</accession>
<dbReference type="PANTHER" id="PTHR43393:SF3">
    <property type="entry name" value="LYSINE DECARBOXYLASE-LIKE PROTEIN"/>
    <property type="match status" value="1"/>
</dbReference>
<comment type="caution">
    <text evidence="1">The sequence shown here is derived from an EMBL/GenBank/DDBJ whole genome shotgun (WGS) entry which is preliminary data.</text>
</comment>
<dbReference type="EMBL" id="BJXC01000023">
    <property type="protein sequence ID" value="GEM53077.1"/>
    <property type="molecule type" value="Genomic_DNA"/>
</dbReference>
<protein>
    <recommendedName>
        <fullName evidence="3">Rossmann fold nucleotide-binding protein</fullName>
    </recommendedName>
</protein>
<evidence type="ECO:0000313" key="1">
    <source>
        <dbReference type="EMBL" id="GEM53077.1"/>
    </source>
</evidence>
<name>A0A511NK61_9FLAO</name>
<dbReference type="GO" id="GO:0005829">
    <property type="term" value="C:cytosol"/>
    <property type="evidence" value="ECO:0007669"/>
    <property type="project" value="TreeGrafter"/>
</dbReference>
<reference evidence="1 2" key="1">
    <citation type="submission" date="2019-07" db="EMBL/GenBank/DDBJ databases">
        <title>Whole genome shotgun sequence of Empedobacter brevis NBRC 14943.</title>
        <authorList>
            <person name="Hosoyama A."/>
            <person name="Uohara A."/>
            <person name="Ohji S."/>
            <person name="Ichikawa N."/>
        </authorList>
    </citation>
    <scope>NUCLEOTIDE SEQUENCE [LARGE SCALE GENOMIC DNA]</scope>
    <source>
        <strain evidence="1 2">NBRC 14943</strain>
    </source>
</reference>
<evidence type="ECO:0008006" key="3">
    <source>
        <dbReference type="Google" id="ProtNLM"/>
    </source>
</evidence>
<evidence type="ECO:0000313" key="2">
    <source>
        <dbReference type="Proteomes" id="UP000321245"/>
    </source>
</evidence>
<proteinExistence type="predicted"/>
<sequence length="390" mass="44695">MKQEIEEMKIKPIKDLIHNLTEWNELVDQTNDLTNKVIQDVNFLRQHTNWEEYNLCNTSFLGCKFKQNEAIHLIERGAFIYPKFEAIPYNPYRGRLYTWQELMQGYHPNNDQSIDLNIYKHFKKHKYNPSVSEALAQRLHDLSIDDGLRRILEYDENGMTKKKVVGFMGGHSTPRNSEFYNETAKAAKLATEKGYYVVSGGGPGIMEAANLGAYMANYSDQDLINAINILADLDFIDDNKTEYLARNYMTNAQEVLELYPNGAESLAIPTWFYGHEPSNLFATNIAKYFSNSIREDMLLTISLFGLVYAPGSAGTTQEIFQEAAQNHYGTSGYYSPMIFLSKKRYVEDTGIYSVLHQLATGRPYKELLFLTDSADLAIDFIEKHPPIKVM</sequence>
<dbReference type="Proteomes" id="UP000321245">
    <property type="component" value="Unassembled WGS sequence"/>
</dbReference>
<dbReference type="InterPro" id="IPR052341">
    <property type="entry name" value="LOG_family_nucleotidases"/>
</dbReference>
<dbReference type="GeneID" id="84649461"/>
<dbReference type="PANTHER" id="PTHR43393">
    <property type="entry name" value="CYTOKININ RIBOSIDE 5'-MONOPHOSPHATE PHOSPHORIBOHYDROLASE"/>
    <property type="match status" value="1"/>
</dbReference>
<gene>
    <name evidence="1" type="ORF">EB1_28670</name>
</gene>
<dbReference type="SUPFAM" id="SSF102405">
    <property type="entry name" value="MCP/YpsA-like"/>
    <property type="match status" value="1"/>
</dbReference>